<evidence type="ECO:0000256" key="3">
    <source>
        <dbReference type="ARBA" id="ARBA00022448"/>
    </source>
</evidence>
<dbReference type="PANTHER" id="PTHR34501:SF9">
    <property type="entry name" value="MAJOR OUTER MEMBRANE PROTEIN P.IA"/>
    <property type="match status" value="1"/>
</dbReference>
<keyword evidence="6 12" id="KW-0732">Signal</keyword>
<feature type="coiled-coil region" evidence="11">
    <location>
        <begin position="29"/>
        <end position="63"/>
    </location>
</feature>
<dbReference type="InterPro" id="IPR050298">
    <property type="entry name" value="Gram-neg_bact_OMP"/>
</dbReference>
<dbReference type="Gene3D" id="2.40.160.10">
    <property type="entry name" value="Porin"/>
    <property type="match status" value="1"/>
</dbReference>
<dbReference type="EMBL" id="JAIVFP010000001">
    <property type="protein sequence ID" value="MCI4681886.1"/>
    <property type="molecule type" value="Genomic_DNA"/>
</dbReference>
<evidence type="ECO:0000313" key="13">
    <source>
        <dbReference type="EMBL" id="MCI4681886.1"/>
    </source>
</evidence>
<evidence type="ECO:0000256" key="8">
    <source>
        <dbReference type="ARBA" id="ARBA00023114"/>
    </source>
</evidence>
<protein>
    <submittedName>
        <fullName evidence="13">Porin</fullName>
    </submittedName>
</protein>
<keyword evidence="3" id="KW-0813">Transport</keyword>
<evidence type="ECO:0000256" key="7">
    <source>
        <dbReference type="ARBA" id="ARBA00023065"/>
    </source>
</evidence>
<dbReference type="RefSeq" id="WP_243065927.1">
    <property type="nucleotide sequence ID" value="NZ_JAIVFK010000003.1"/>
</dbReference>
<comment type="subunit">
    <text evidence="2">Homotrimer.</text>
</comment>
<dbReference type="Proteomes" id="UP001139104">
    <property type="component" value="Unassembled WGS sequence"/>
</dbReference>
<keyword evidence="4" id="KW-1134">Transmembrane beta strand</keyword>
<evidence type="ECO:0000256" key="12">
    <source>
        <dbReference type="SAM" id="SignalP"/>
    </source>
</evidence>
<dbReference type="PANTHER" id="PTHR34501">
    <property type="entry name" value="PROTEIN YDDL-RELATED"/>
    <property type="match status" value="1"/>
</dbReference>
<evidence type="ECO:0000256" key="11">
    <source>
        <dbReference type="SAM" id="Coils"/>
    </source>
</evidence>
<proteinExistence type="predicted"/>
<keyword evidence="7" id="KW-0406">Ion transport</keyword>
<evidence type="ECO:0000256" key="4">
    <source>
        <dbReference type="ARBA" id="ARBA00022452"/>
    </source>
</evidence>
<dbReference type="SUPFAM" id="SSF56935">
    <property type="entry name" value="Porins"/>
    <property type="match status" value="1"/>
</dbReference>
<name>A0ABS9Z498_9HYPH</name>
<keyword evidence="9" id="KW-0472">Membrane</keyword>
<dbReference type="InterPro" id="IPR023614">
    <property type="entry name" value="Porin_dom_sf"/>
</dbReference>
<feature type="chain" id="PRO_5046348848" evidence="12">
    <location>
        <begin position="24"/>
        <end position="569"/>
    </location>
</feature>
<keyword evidence="10" id="KW-0998">Cell outer membrane</keyword>
<evidence type="ECO:0000256" key="2">
    <source>
        <dbReference type="ARBA" id="ARBA00011233"/>
    </source>
</evidence>
<keyword evidence="11" id="KW-0175">Coiled coil</keyword>
<gene>
    <name evidence="13" type="ORF">K2U94_03765</name>
</gene>
<reference evidence="13" key="1">
    <citation type="journal article" date="2022" name="ISME J.">
        <title>Identification of active gaseous-alkane degraders at natural gas seeps.</title>
        <authorList>
            <person name="Farhan Ul Haque M."/>
            <person name="Hernandez M."/>
            <person name="Crombie A.T."/>
            <person name="Murrell J.C."/>
        </authorList>
    </citation>
    <scope>NUCLEOTIDE SEQUENCE</scope>
    <source>
        <strain evidence="13">PC2</strain>
    </source>
</reference>
<evidence type="ECO:0000313" key="14">
    <source>
        <dbReference type="Proteomes" id="UP001139104"/>
    </source>
</evidence>
<dbReference type="InterPro" id="IPR033900">
    <property type="entry name" value="Gram_neg_porin_domain"/>
</dbReference>
<organism evidence="13 14">
    <name type="scientific">Candidatus Rhodoblastus alkanivorans</name>
    <dbReference type="NCBI Taxonomy" id="2954117"/>
    <lineage>
        <taxon>Bacteria</taxon>
        <taxon>Pseudomonadati</taxon>
        <taxon>Pseudomonadota</taxon>
        <taxon>Alphaproteobacteria</taxon>
        <taxon>Hyphomicrobiales</taxon>
        <taxon>Rhodoblastaceae</taxon>
        <taxon>Rhodoblastus</taxon>
    </lineage>
</organism>
<evidence type="ECO:0000256" key="5">
    <source>
        <dbReference type="ARBA" id="ARBA00022692"/>
    </source>
</evidence>
<evidence type="ECO:0000256" key="1">
    <source>
        <dbReference type="ARBA" id="ARBA00004571"/>
    </source>
</evidence>
<keyword evidence="14" id="KW-1185">Reference proteome</keyword>
<accession>A0ABS9Z498</accession>
<dbReference type="CDD" id="cd00342">
    <property type="entry name" value="gram_neg_porins"/>
    <property type="match status" value="1"/>
</dbReference>
<sequence>MKRIVLAAVAASTVTISAGAAKADPSSDVAVLKAEAAALAKQNEALERRLERLERKQAAQAKAVERRHAAAPAPQSFLAQAGKTSGDLLNGEGPLTWNGITVFGTIDAGVGYVSHGLPDNGQNYEGQSLINKYTNHARWGVAQNNLSQTTLGVKGEEELLPGLAGVFMASTGINPQSGQLANMPGTLVSNQGLPRQSYSFSGDGGRGGQAFNDQLFVGLSSKTFGELTFGRHRPFSVDLVVNYDPTGAAYSFSPIAYNGQFVQGLGATEDARWDDSLKYRVTYGPVHFGAMYKFADGNGGCNYVGRPAVAGAIQTCYPASNTAYQFNLGGTYGALNIDAVGGVYHDAVVIAGGNSPLSAAQLAGASVFTSNSGIVVNSTGNNANTLQALISDNVGFALAAKYSWNQFKFFAGYAHDELQNPSDNVGVGATNQEGGYILSSVNNNFYPHPKILQTFWAGVRYAYNSKLELIGAYYHVSQNQFGTDYQNLTCITAVNQSSKAAQCAGDLNAASAFADYHFTKRFDVYGGLEVSTVDGGIAGGTVSPAGKLTALGFNYLTNWAPVVGARFTF</sequence>
<comment type="caution">
    <text evidence="13">The sequence shown here is derived from an EMBL/GenBank/DDBJ whole genome shotgun (WGS) entry which is preliminary data.</text>
</comment>
<evidence type="ECO:0000256" key="9">
    <source>
        <dbReference type="ARBA" id="ARBA00023136"/>
    </source>
</evidence>
<comment type="subcellular location">
    <subcellularLocation>
        <location evidence="1">Cell outer membrane</location>
        <topology evidence="1">Multi-pass membrane protein</topology>
    </subcellularLocation>
</comment>
<feature type="signal peptide" evidence="12">
    <location>
        <begin position="1"/>
        <end position="23"/>
    </location>
</feature>
<keyword evidence="5" id="KW-0812">Transmembrane</keyword>
<evidence type="ECO:0000256" key="10">
    <source>
        <dbReference type="ARBA" id="ARBA00023237"/>
    </source>
</evidence>
<keyword evidence="8" id="KW-0626">Porin</keyword>
<evidence type="ECO:0000256" key="6">
    <source>
        <dbReference type="ARBA" id="ARBA00022729"/>
    </source>
</evidence>